<dbReference type="Proteomes" id="UP001139179">
    <property type="component" value="Unassembled WGS sequence"/>
</dbReference>
<accession>A0A9X2DSS2</accession>
<dbReference type="EMBL" id="JAMBOL010000026">
    <property type="protein sequence ID" value="MCM3716026.1"/>
    <property type="molecule type" value="Genomic_DNA"/>
</dbReference>
<evidence type="ECO:0000313" key="2">
    <source>
        <dbReference type="Proteomes" id="UP001139179"/>
    </source>
</evidence>
<dbReference type="SUPFAM" id="SSF111126">
    <property type="entry name" value="Ligand-binding domain in the NO signalling and Golgi transport"/>
    <property type="match status" value="1"/>
</dbReference>
<keyword evidence="2" id="KW-1185">Reference proteome</keyword>
<dbReference type="AlphaFoldDB" id="A0A9X2DSS2"/>
<gene>
    <name evidence="1" type="ORF">M3202_18400</name>
</gene>
<name>A0A9X2DSS2_9BACI</name>
<evidence type="ECO:0000313" key="1">
    <source>
        <dbReference type="EMBL" id="MCM3716026.1"/>
    </source>
</evidence>
<proteinExistence type="predicted"/>
<dbReference type="InterPro" id="IPR019642">
    <property type="entry name" value="DUF2507"/>
</dbReference>
<dbReference type="RefSeq" id="WP_251224705.1">
    <property type="nucleotide sequence ID" value="NZ_JAMBOL010000026.1"/>
</dbReference>
<sequence length="134" mass="15571">MNLETEDFSYHLIRNELLQDLLGKDHEAILYWLGKSLARKYPLESVDELIAFFEKANWGQLQLVKEKRQAKLFELTGPWMGKHDSRCYQLEAGFLTQYLEQNLQRIAAGSYSASKKAVLFTIEFDRHDSIAANN</sequence>
<organism evidence="1 2">
    <name type="scientific">Halalkalibacter oceani</name>
    <dbReference type="NCBI Taxonomy" id="1653776"/>
    <lineage>
        <taxon>Bacteria</taxon>
        <taxon>Bacillati</taxon>
        <taxon>Bacillota</taxon>
        <taxon>Bacilli</taxon>
        <taxon>Bacillales</taxon>
        <taxon>Bacillaceae</taxon>
        <taxon>Halalkalibacter</taxon>
    </lineage>
</organism>
<comment type="caution">
    <text evidence="1">The sequence shown here is derived from an EMBL/GenBank/DDBJ whole genome shotgun (WGS) entry which is preliminary data.</text>
</comment>
<protein>
    <submittedName>
        <fullName evidence="1">YslB family protein</fullName>
    </submittedName>
</protein>
<dbReference type="Pfam" id="PF10702">
    <property type="entry name" value="DUF2507"/>
    <property type="match status" value="1"/>
</dbReference>
<reference evidence="1" key="1">
    <citation type="submission" date="2022-05" db="EMBL/GenBank/DDBJ databases">
        <title>Comparative Genomics of Spacecraft Associated Microbes.</title>
        <authorList>
            <person name="Tran M.T."/>
            <person name="Wright A."/>
            <person name="Seuylemezian A."/>
            <person name="Eisen J."/>
            <person name="Coil D."/>
        </authorList>
    </citation>
    <scope>NUCLEOTIDE SEQUENCE</scope>
    <source>
        <strain evidence="1">214.1.1</strain>
    </source>
</reference>
<dbReference type="InterPro" id="IPR024096">
    <property type="entry name" value="NO_sig/Golgi_transp_ligand-bd"/>
</dbReference>
<dbReference type="Gene3D" id="3.30.1380.20">
    <property type="entry name" value="Trafficking protein particle complex subunit 3"/>
    <property type="match status" value="1"/>
</dbReference>